<keyword evidence="1" id="KW-0472">Membrane</keyword>
<feature type="transmembrane region" description="Helical" evidence="1">
    <location>
        <begin position="182"/>
        <end position="201"/>
    </location>
</feature>
<proteinExistence type="predicted"/>
<keyword evidence="1" id="KW-0812">Transmembrane</keyword>
<dbReference type="EMBL" id="MK500406">
    <property type="protein sequence ID" value="QBK88935.1"/>
    <property type="molecule type" value="Genomic_DNA"/>
</dbReference>
<keyword evidence="1" id="KW-1133">Transmembrane helix</keyword>
<accession>A0A481Z1H1</accession>
<name>A0A481Z1H1_9VIRU</name>
<evidence type="ECO:0000256" key="1">
    <source>
        <dbReference type="SAM" id="Phobius"/>
    </source>
</evidence>
<gene>
    <name evidence="2" type="ORF">LCMiAC02_00280</name>
</gene>
<organism evidence="2">
    <name type="scientific">Mimivirus LCMiAC02</name>
    <dbReference type="NCBI Taxonomy" id="2506609"/>
    <lineage>
        <taxon>Viruses</taxon>
        <taxon>Varidnaviria</taxon>
        <taxon>Bamfordvirae</taxon>
        <taxon>Nucleocytoviricota</taxon>
        <taxon>Megaviricetes</taxon>
        <taxon>Imitervirales</taxon>
        <taxon>Mimiviridae</taxon>
        <taxon>Klosneuvirinae</taxon>
    </lineage>
</organism>
<evidence type="ECO:0000313" key="2">
    <source>
        <dbReference type="EMBL" id="QBK88935.1"/>
    </source>
</evidence>
<protein>
    <submittedName>
        <fullName evidence="2">Uncharacterized protein</fullName>
    </submittedName>
</protein>
<reference evidence="2" key="1">
    <citation type="journal article" date="2019" name="MBio">
        <title>Virus Genomes from Deep Sea Sediments Expand the Ocean Megavirome and Support Independent Origins of Viral Gigantism.</title>
        <authorList>
            <person name="Backstrom D."/>
            <person name="Yutin N."/>
            <person name="Jorgensen S.L."/>
            <person name="Dharamshi J."/>
            <person name="Homa F."/>
            <person name="Zaremba-Niedwiedzka K."/>
            <person name="Spang A."/>
            <person name="Wolf Y.I."/>
            <person name="Koonin E.V."/>
            <person name="Ettema T.J."/>
        </authorList>
    </citation>
    <scope>NUCLEOTIDE SEQUENCE</scope>
</reference>
<sequence>MTNQYRANGKYTSEAKWPILPPEKWEPRDHTKYYPWYVYGKEYGEPETISTYNPLWGNVDSVYTANPTISSYHPSMYTFNIKKEENTIEPYRGFQGSSGTYIVDSYGTITSTPKEIYDPYYQHPHQLHPTYQPHHPYQLQELSQQQLKQRLQSPRPLRQPQVQLRMLADATRKYNKLEFTKNLILLIIVIAVVVVLVLWYLNRQKYINIIKPIRKLSDEAKTLSEKFKRLFRKTESLITSDVKTLPFIG</sequence>